<evidence type="ECO:0000313" key="2">
    <source>
        <dbReference type="Proteomes" id="UP000593758"/>
    </source>
</evidence>
<sequence>MTGTSSTPISGDPFWSVVRQRHRDVDLAIVDAPEPPRAAASTAVPARSAEEIDRDVQALWEALLPGVPAQAQHRWVGDGRDEQRESTVTATTGIGSEALASAAATLRANGWQVLLPPAGLPRVLADREGATLALVQVSPGRTVLRMRTPAS</sequence>
<dbReference type="RefSeq" id="WP_193498300.1">
    <property type="nucleotide sequence ID" value="NZ_CP063169.1"/>
</dbReference>
<evidence type="ECO:0000313" key="1">
    <source>
        <dbReference type="EMBL" id="QOR71644.1"/>
    </source>
</evidence>
<accession>A0A7M1SXF9</accession>
<gene>
    <name evidence="1" type="ORF">IM660_04985</name>
</gene>
<organism evidence="1 2">
    <name type="scientific">Ruania alkalisoli</name>
    <dbReference type="NCBI Taxonomy" id="2779775"/>
    <lineage>
        <taxon>Bacteria</taxon>
        <taxon>Bacillati</taxon>
        <taxon>Actinomycetota</taxon>
        <taxon>Actinomycetes</taxon>
        <taxon>Micrococcales</taxon>
        <taxon>Ruaniaceae</taxon>
        <taxon>Ruania</taxon>
    </lineage>
</organism>
<reference evidence="1 2" key="1">
    <citation type="submission" date="2020-10" db="EMBL/GenBank/DDBJ databases">
        <title>Haloactinobacterium sp. RN3S43, a bacterium isolated from saline soil.</title>
        <authorList>
            <person name="Sun J.-Q."/>
        </authorList>
    </citation>
    <scope>NUCLEOTIDE SEQUENCE [LARGE SCALE GENOMIC DNA]</scope>
    <source>
        <strain evidence="1 2">RN3S43</strain>
    </source>
</reference>
<proteinExistence type="predicted"/>
<dbReference type="EMBL" id="CP063169">
    <property type="protein sequence ID" value="QOR71644.1"/>
    <property type="molecule type" value="Genomic_DNA"/>
</dbReference>
<name>A0A7M1SXF9_9MICO</name>
<dbReference type="AlphaFoldDB" id="A0A7M1SXF9"/>
<protein>
    <submittedName>
        <fullName evidence="1">Uncharacterized protein</fullName>
    </submittedName>
</protein>
<dbReference type="KEGG" id="halt:IM660_04985"/>
<dbReference type="Proteomes" id="UP000593758">
    <property type="component" value="Chromosome"/>
</dbReference>
<keyword evidence="2" id="KW-1185">Reference proteome</keyword>